<dbReference type="InterPro" id="IPR039589">
    <property type="entry name" value="TBCC1"/>
</dbReference>
<dbReference type="Pfam" id="PF07986">
    <property type="entry name" value="TBCC"/>
    <property type="match status" value="1"/>
</dbReference>
<feature type="region of interest" description="Disordered" evidence="1">
    <location>
        <begin position="1"/>
        <end position="47"/>
    </location>
</feature>
<proteinExistence type="predicted"/>
<dbReference type="Proteomes" id="UP000694044">
    <property type="component" value="Unassembled WGS sequence"/>
</dbReference>
<dbReference type="PANTHER" id="PTHR16052:SF0">
    <property type="entry name" value="TBCC DOMAIN-CONTAINING PROTEIN 1"/>
    <property type="match status" value="1"/>
</dbReference>
<dbReference type="InterPro" id="IPR012945">
    <property type="entry name" value="Tubulin-bd_cofactor_C_dom"/>
</dbReference>
<protein>
    <submittedName>
        <fullName evidence="3">TBCC domain-containing protein 1</fullName>
    </submittedName>
</protein>
<dbReference type="OrthoDB" id="427777at2759"/>
<dbReference type="PANTHER" id="PTHR16052">
    <property type="entry name" value="TBCC DOMAIN-CONTAINING PROTEIN 1"/>
    <property type="match status" value="1"/>
</dbReference>
<dbReference type="InterPro" id="IPR017901">
    <property type="entry name" value="C-CAP_CF_C-like"/>
</dbReference>
<reference evidence="3" key="1">
    <citation type="submission" date="2021-02" db="EMBL/GenBank/DDBJ databases">
        <authorList>
            <person name="Palmer J.M."/>
        </authorList>
    </citation>
    <scope>NUCLEOTIDE SEQUENCE</scope>
    <source>
        <strain evidence="3">SCRP734</strain>
    </source>
</reference>
<dbReference type="PROSITE" id="PS51329">
    <property type="entry name" value="C_CAP_COFACTOR_C"/>
    <property type="match status" value="1"/>
</dbReference>
<feature type="domain" description="C-CAP/cofactor C-like" evidence="2">
    <location>
        <begin position="427"/>
        <end position="569"/>
    </location>
</feature>
<name>A0A8T1VY06_9STRA</name>
<organism evidence="3 4">
    <name type="scientific">Phytophthora pseudosyringae</name>
    <dbReference type="NCBI Taxonomy" id="221518"/>
    <lineage>
        <taxon>Eukaryota</taxon>
        <taxon>Sar</taxon>
        <taxon>Stramenopiles</taxon>
        <taxon>Oomycota</taxon>
        <taxon>Peronosporomycetes</taxon>
        <taxon>Peronosporales</taxon>
        <taxon>Peronosporaceae</taxon>
        <taxon>Phytophthora</taxon>
    </lineage>
</organism>
<evidence type="ECO:0000259" key="2">
    <source>
        <dbReference type="PROSITE" id="PS51329"/>
    </source>
</evidence>
<feature type="compositionally biased region" description="Gly residues" evidence="1">
    <location>
        <begin position="1"/>
        <end position="10"/>
    </location>
</feature>
<dbReference type="EMBL" id="JAGDFM010000106">
    <property type="protein sequence ID" value="KAG7386165.1"/>
    <property type="molecule type" value="Genomic_DNA"/>
</dbReference>
<evidence type="ECO:0000313" key="4">
    <source>
        <dbReference type="Proteomes" id="UP000694044"/>
    </source>
</evidence>
<sequence length="707" mass="77383">MAVRGGGGGSSDANVAPTVAQTLAETRKATGGRDVPEFIPAPPAKKRKRRDDMPRIWLRLELFELGLMALPSKYAASLTLRNVKKALDALHNKLQAANGEAEPAGDDAVMLDAEGSFTESDNLNSVTFALWRDAVESIFQWREQDYKAFWLLLVQFHRMIPVKNEGVEAAAPLDVEQSLEREEVPVFKLAIFLFIQTVKPHSWRSKYSLESFNAVWYREHAESLAAAAALETAGAVAAATAPKSPILGAVGSPLMRGSASPPPPQSPHTVGMADRSTEDSYYLAFVREKLEDLFGLLYPSVDLKDESPTVISADHIDLLGFLLCLGDVSLVDKNLKLSSCYPTWEQSDNGDAMTEADAAQEFTPRVENGAKVCRFYKTHLSLNEKMYPPVGYSVAPPSTAQNNLSTPSPPAFSLNDDFSLDSSADIPAPQEETPDCPIILSQLVKTTMIKRADEFVVSDNGQRQDVIIFSCQDSCMLTTPAAYPMALLTCKNCRIVMAPNTAILSMERCENVQLTSLSGLVRVSNCLDTRLNVYTLSPIIVSGENVGVILGPYNAKYSGLKQQLSTVPFLCNAESQGCWNKFLDLDSDKDSMADTDKPPVSVQVPETFRDVCVPVKPAAGAGLAERPFPIPPEYVAAVRKQYETVESLRQLVTSDEFDLTKKRTMEVVIQLKFKEWLSSTSNVRQILDLVHLDRANGGCGEPASKES</sequence>
<accession>A0A8T1VY06</accession>
<gene>
    <name evidence="3" type="primary">TBCCD1</name>
    <name evidence="3" type="ORF">PHYPSEUDO_000597</name>
</gene>
<evidence type="ECO:0000256" key="1">
    <source>
        <dbReference type="SAM" id="MobiDB-lite"/>
    </source>
</evidence>
<comment type="caution">
    <text evidence="3">The sequence shown here is derived from an EMBL/GenBank/DDBJ whole genome shotgun (WGS) entry which is preliminary data.</text>
</comment>
<evidence type="ECO:0000313" key="3">
    <source>
        <dbReference type="EMBL" id="KAG7386165.1"/>
    </source>
</evidence>
<keyword evidence="4" id="KW-1185">Reference proteome</keyword>
<dbReference type="AlphaFoldDB" id="A0A8T1VY06"/>